<evidence type="ECO:0000313" key="2">
    <source>
        <dbReference type="Proteomes" id="UP000735302"/>
    </source>
</evidence>
<dbReference type="Proteomes" id="UP000735302">
    <property type="component" value="Unassembled WGS sequence"/>
</dbReference>
<accession>A0AAV4DI22</accession>
<proteinExistence type="predicted"/>
<reference evidence="1 2" key="1">
    <citation type="journal article" date="2021" name="Elife">
        <title>Chloroplast acquisition without the gene transfer in kleptoplastic sea slugs, Plakobranchus ocellatus.</title>
        <authorList>
            <person name="Maeda T."/>
            <person name="Takahashi S."/>
            <person name="Yoshida T."/>
            <person name="Shimamura S."/>
            <person name="Takaki Y."/>
            <person name="Nagai Y."/>
            <person name="Toyoda A."/>
            <person name="Suzuki Y."/>
            <person name="Arimoto A."/>
            <person name="Ishii H."/>
            <person name="Satoh N."/>
            <person name="Nishiyama T."/>
            <person name="Hasebe M."/>
            <person name="Maruyama T."/>
            <person name="Minagawa J."/>
            <person name="Obokata J."/>
            <person name="Shigenobu S."/>
        </authorList>
    </citation>
    <scope>NUCLEOTIDE SEQUENCE [LARGE SCALE GENOMIC DNA]</scope>
</reference>
<name>A0AAV4DI22_9GAST</name>
<keyword evidence="2" id="KW-1185">Reference proteome</keyword>
<dbReference type="AlphaFoldDB" id="A0AAV4DI22"/>
<organism evidence="1 2">
    <name type="scientific">Plakobranchus ocellatus</name>
    <dbReference type="NCBI Taxonomy" id="259542"/>
    <lineage>
        <taxon>Eukaryota</taxon>
        <taxon>Metazoa</taxon>
        <taxon>Spiralia</taxon>
        <taxon>Lophotrochozoa</taxon>
        <taxon>Mollusca</taxon>
        <taxon>Gastropoda</taxon>
        <taxon>Heterobranchia</taxon>
        <taxon>Euthyneura</taxon>
        <taxon>Panpulmonata</taxon>
        <taxon>Sacoglossa</taxon>
        <taxon>Placobranchoidea</taxon>
        <taxon>Plakobranchidae</taxon>
        <taxon>Plakobranchus</taxon>
    </lineage>
</organism>
<protein>
    <submittedName>
        <fullName evidence="1">Solute carrier family 26 member 6-like</fullName>
    </submittedName>
</protein>
<sequence>MFWASRSLYSASDEEEERCAPELYPCLRDGSPTELEEADTRDALFELTPEGDKAKEAAWKMLRKKHGESVLDDERGHRSSIIKKSAMKFKETVSCCRCSSKSCRSYLKQLFPFTRILDGYSALYDLPCDLIAGLTVGIMHIPQGK</sequence>
<comment type="caution">
    <text evidence="1">The sequence shown here is derived from an EMBL/GenBank/DDBJ whole genome shotgun (WGS) entry which is preliminary data.</text>
</comment>
<dbReference type="EMBL" id="BLXT01007928">
    <property type="protein sequence ID" value="GFO43879.1"/>
    <property type="molecule type" value="Genomic_DNA"/>
</dbReference>
<gene>
    <name evidence="1" type="ORF">PoB_007038400</name>
</gene>
<evidence type="ECO:0000313" key="1">
    <source>
        <dbReference type="EMBL" id="GFO43879.1"/>
    </source>
</evidence>